<evidence type="ECO:0000313" key="4">
    <source>
        <dbReference type="EMBL" id="QHU00216.1"/>
    </source>
</evidence>
<dbReference type="AlphaFoldDB" id="A0A6C0J683"/>
<organism evidence="4">
    <name type="scientific">viral metagenome</name>
    <dbReference type="NCBI Taxonomy" id="1070528"/>
    <lineage>
        <taxon>unclassified sequences</taxon>
        <taxon>metagenomes</taxon>
        <taxon>organismal metagenomes</taxon>
    </lineage>
</organism>
<accession>A0A6C0J683</accession>
<dbReference type="EMBL" id="MN740324">
    <property type="protein sequence ID" value="QHU00216.1"/>
    <property type="molecule type" value="Genomic_DNA"/>
</dbReference>
<keyword evidence="3" id="KW-0472">Membrane</keyword>
<dbReference type="GO" id="GO:0016757">
    <property type="term" value="F:glycosyltransferase activity"/>
    <property type="evidence" value="ECO:0007669"/>
    <property type="project" value="TreeGrafter"/>
</dbReference>
<dbReference type="PANTHER" id="PTHR21461:SF69">
    <property type="entry name" value="GLYCOSYLTRANSFERASE FAMILY 92 PROTEIN"/>
    <property type="match status" value="1"/>
</dbReference>
<dbReference type="GO" id="GO:0005737">
    <property type="term" value="C:cytoplasm"/>
    <property type="evidence" value="ECO:0007669"/>
    <property type="project" value="TreeGrafter"/>
</dbReference>
<protein>
    <submittedName>
        <fullName evidence="4">Uncharacterized protein</fullName>
    </submittedName>
</protein>
<reference evidence="4" key="1">
    <citation type="journal article" date="2020" name="Nature">
        <title>Giant virus diversity and host interactions through global metagenomics.</title>
        <authorList>
            <person name="Schulz F."/>
            <person name="Roux S."/>
            <person name="Paez-Espino D."/>
            <person name="Jungbluth S."/>
            <person name="Walsh D.A."/>
            <person name="Denef V.J."/>
            <person name="McMahon K.D."/>
            <person name="Konstantinidis K.T."/>
            <person name="Eloe-Fadrosh E.A."/>
            <person name="Kyrpides N.C."/>
            <person name="Woyke T."/>
        </authorList>
    </citation>
    <scope>NUCLEOTIDE SEQUENCE</scope>
    <source>
        <strain evidence="4">GVMAG-M-3300025860-12</strain>
    </source>
</reference>
<dbReference type="PANTHER" id="PTHR21461">
    <property type="entry name" value="GLYCOSYLTRANSFERASE FAMILY 92 PROTEIN"/>
    <property type="match status" value="1"/>
</dbReference>
<sequence length="609" mass="72904">MKYINLFNCKIITAQYGIKNNYLNVLDLILENSNNIITINNIFFKKDPIYGKKKHLLLTFDNNNESIFHEDTKITFYNQPISDIKTIKTIKKLSLTENNYILSTNIKDEDNILEWIIYHLLIGFDKILIIDNNSKVSIKKIIKTYNFQNKIDIIEINKKYKVKMNILNHIVLPYMNKNCKKYFIHIDGNEYINLNSKYNNIDDLLKNYKYPNNLILHCLNFGSNFLKKNNDKYKRLLPNYIKCDNKLDNKFKCFYKINSLSEETKFINGEIINTKNKLININNLRFKNDSNIFYLCFPKYNKIENVECFINNYIIQSEEDYIKRKINRGNDYNGLANLFNKNILKSYNIKEYTNLHNIYSEKIKDIIENNKIKIGFIILRYVNNKETSKYWINCYKSIRKFYNNPILILDDNSDNQYVINIELENCTIINSNFSRRGELLPYYYFLENPFCDRAIILHDTMNIEKKIDFENITNYMNYTRIFSFCNNSYKIDISNFQFFTTYLKNGENIYKFHKKNINNLIGCFGVCFIIDYNFLLEIEKKYNIKNLVNCIFNRNNRKTLERLLSCIFEYESNLTKKSTIKSLLGDIQSNIYLQNKNENVFIKKVFCGR</sequence>
<dbReference type="Pfam" id="PF13704">
    <property type="entry name" value="Glyco_tranf_2_4"/>
    <property type="match status" value="1"/>
</dbReference>
<name>A0A6C0J683_9ZZZZ</name>
<dbReference type="GO" id="GO:0016020">
    <property type="term" value="C:membrane"/>
    <property type="evidence" value="ECO:0007669"/>
    <property type="project" value="UniProtKB-SubCell"/>
</dbReference>
<keyword evidence="3" id="KW-1133">Transmembrane helix</keyword>
<evidence type="ECO:0000256" key="2">
    <source>
        <dbReference type="ARBA" id="ARBA00022692"/>
    </source>
</evidence>
<proteinExistence type="predicted"/>
<evidence type="ECO:0000256" key="3">
    <source>
        <dbReference type="ARBA" id="ARBA00022989"/>
    </source>
</evidence>
<comment type="subcellular location">
    <subcellularLocation>
        <location evidence="1">Membrane</location>
        <topology evidence="1">Single-pass membrane protein</topology>
    </subcellularLocation>
</comment>
<evidence type="ECO:0000256" key="1">
    <source>
        <dbReference type="ARBA" id="ARBA00004167"/>
    </source>
</evidence>
<keyword evidence="2" id="KW-0812">Transmembrane</keyword>